<dbReference type="Proteomes" id="UP000004662">
    <property type="component" value="Chromosome"/>
</dbReference>
<dbReference type="OrthoDB" id="1683430at2"/>
<dbReference type="HOGENOM" id="CLU_063440_5_2_7"/>
<reference evidence="3" key="1">
    <citation type="journal article" date="2015" name="Genome Announc.">
        <title>High-Quality Draft Genome Sequence of Desulfovibrio carbinoliphilus FW-101-2B, an Organic Acid-Oxidizing Sulfate-Reducing Bacterium Isolated from Uranium(VI)-Contaminated Groundwater.</title>
        <authorList>
            <person name="Ramsay B.D."/>
            <person name="Hwang C."/>
            <person name="Woo H.L."/>
            <person name="Carroll S.L."/>
            <person name="Lucas S."/>
            <person name="Han J."/>
            <person name="Lapidus A.L."/>
            <person name="Cheng J.F."/>
            <person name="Goodwin L.A."/>
            <person name="Pitluck S."/>
            <person name="Peters L."/>
            <person name="Chertkov O."/>
            <person name="Held B."/>
            <person name="Detter J.C."/>
            <person name="Han C.S."/>
            <person name="Tapia R."/>
            <person name="Land M.L."/>
            <person name="Hauser L.J."/>
            <person name="Kyrpides N.C."/>
            <person name="Ivanova N.N."/>
            <person name="Mikhailova N."/>
            <person name="Pagani I."/>
            <person name="Woyke T."/>
            <person name="Arkin A.P."/>
            <person name="Dehal P."/>
            <person name="Chivian D."/>
            <person name="Criddle C.S."/>
            <person name="Wu W."/>
            <person name="Chakraborty R."/>
            <person name="Hazen T.C."/>
            <person name="Fields M.W."/>
        </authorList>
    </citation>
    <scope>NUCLEOTIDE SEQUENCE [LARGE SCALE GENOMIC DNA]</scope>
    <source>
        <strain evidence="3">FW-101-2B</strain>
    </source>
</reference>
<dbReference type="InterPro" id="IPR005149">
    <property type="entry name" value="Tscrpt_reg_PadR_N"/>
</dbReference>
<organism evidence="2 3">
    <name type="scientific">Solidesulfovibrio carbinoliphilus subsp. oakridgensis</name>
    <dbReference type="NCBI Taxonomy" id="694327"/>
    <lineage>
        <taxon>Bacteria</taxon>
        <taxon>Pseudomonadati</taxon>
        <taxon>Thermodesulfobacteriota</taxon>
        <taxon>Desulfovibrionia</taxon>
        <taxon>Desulfovibrionales</taxon>
        <taxon>Desulfovibrionaceae</taxon>
        <taxon>Solidesulfovibrio</taxon>
    </lineage>
</organism>
<dbReference type="Pfam" id="PF03551">
    <property type="entry name" value="PadR"/>
    <property type="match status" value="1"/>
</dbReference>
<sequence length="118" mass="13041">MPPEKIKGYRHLPAFLLLALAHGPGHGAAVHARMQALLPLRGVDSGAVYRTLGSLEADGQIVGEWDTAGPGPARKTYRLTPAGWDRLDFWREDIAYRVRLLDIFLETARTVQAGRPKE</sequence>
<accession>G7Q842</accession>
<dbReference type="STRING" id="694327.DFW101_2050"/>
<protein>
    <submittedName>
        <fullName evidence="2">Transcriptional regulator, PadR-like family</fullName>
    </submittedName>
</protein>
<dbReference type="PANTHER" id="PTHR33169:SF14">
    <property type="entry name" value="TRANSCRIPTIONAL REGULATOR RV3488"/>
    <property type="match status" value="1"/>
</dbReference>
<dbReference type="InterPro" id="IPR052509">
    <property type="entry name" value="Metal_resp_DNA-bind_regulator"/>
</dbReference>
<feature type="domain" description="Transcription regulator PadR N-terminal" evidence="1">
    <location>
        <begin position="16"/>
        <end position="87"/>
    </location>
</feature>
<keyword evidence="3" id="KW-1185">Reference proteome</keyword>
<gene>
    <name evidence="2" type="ORF">DFW101_2050</name>
</gene>
<dbReference type="EMBL" id="CM001368">
    <property type="protein sequence ID" value="EHJ48056.1"/>
    <property type="molecule type" value="Genomic_DNA"/>
</dbReference>
<dbReference type="Gene3D" id="1.10.10.10">
    <property type="entry name" value="Winged helix-like DNA-binding domain superfamily/Winged helix DNA-binding domain"/>
    <property type="match status" value="1"/>
</dbReference>
<dbReference type="AlphaFoldDB" id="G7Q842"/>
<proteinExistence type="predicted"/>
<evidence type="ECO:0000259" key="1">
    <source>
        <dbReference type="Pfam" id="PF03551"/>
    </source>
</evidence>
<evidence type="ECO:0000313" key="3">
    <source>
        <dbReference type="Proteomes" id="UP000004662"/>
    </source>
</evidence>
<dbReference type="PANTHER" id="PTHR33169">
    <property type="entry name" value="PADR-FAMILY TRANSCRIPTIONAL REGULATOR"/>
    <property type="match status" value="1"/>
</dbReference>
<dbReference type="InterPro" id="IPR036390">
    <property type="entry name" value="WH_DNA-bd_sf"/>
</dbReference>
<dbReference type="RefSeq" id="WP_009181440.1">
    <property type="nucleotide sequence ID" value="NZ_CM001368.1"/>
</dbReference>
<name>G7Q842_9BACT</name>
<dbReference type="eggNOG" id="COG1695">
    <property type="taxonomic scope" value="Bacteria"/>
</dbReference>
<dbReference type="SUPFAM" id="SSF46785">
    <property type="entry name" value="Winged helix' DNA-binding domain"/>
    <property type="match status" value="1"/>
</dbReference>
<evidence type="ECO:0000313" key="2">
    <source>
        <dbReference type="EMBL" id="EHJ48056.1"/>
    </source>
</evidence>
<dbReference type="InterPro" id="IPR036388">
    <property type="entry name" value="WH-like_DNA-bd_sf"/>
</dbReference>